<protein>
    <submittedName>
        <fullName evidence="1">Uncharacterized protein</fullName>
    </submittedName>
</protein>
<evidence type="ECO:0000313" key="2">
    <source>
        <dbReference type="Proteomes" id="UP000887104"/>
    </source>
</evidence>
<reference evidence="1" key="1">
    <citation type="submission" date="2021-05" db="EMBL/GenBank/DDBJ databases">
        <title>Molecular characterization for Shewanella algae harboring chromosomal blaOXA-55-like strains isolated from clinical and environment sample.</title>
        <authorList>
            <person name="Ohama Y."/>
            <person name="Aoki K."/>
            <person name="Harada S."/>
            <person name="Moriya K."/>
            <person name="Ishii Y."/>
            <person name="Tateda K."/>
        </authorList>
    </citation>
    <scope>NUCLEOTIDE SEQUENCE</scope>
    <source>
        <strain evidence="1">JCM 11563</strain>
    </source>
</reference>
<name>A0ABQ4PR69_9GAMM</name>
<organism evidence="1 2">
    <name type="scientific">Shewanella sairae</name>
    <dbReference type="NCBI Taxonomy" id="190310"/>
    <lineage>
        <taxon>Bacteria</taxon>
        <taxon>Pseudomonadati</taxon>
        <taxon>Pseudomonadota</taxon>
        <taxon>Gammaproteobacteria</taxon>
        <taxon>Alteromonadales</taxon>
        <taxon>Shewanellaceae</taxon>
        <taxon>Shewanella</taxon>
    </lineage>
</organism>
<proteinExistence type="predicted"/>
<dbReference type="EMBL" id="BPEY01000142">
    <property type="protein sequence ID" value="GIU51957.1"/>
    <property type="molecule type" value="Genomic_DNA"/>
</dbReference>
<evidence type="ECO:0000313" key="1">
    <source>
        <dbReference type="EMBL" id="GIU51957.1"/>
    </source>
</evidence>
<keyword evidence="2" id="KW-1185">Reference proteome</keyword>
<comment type="caution">
    <text evidence="1">The sequence shown here is derived from an EMBL/GenBank/DDBJ whole genome shotgun (WGS) entry which is preliminary data.</text>
</comment>
<sequence length="159" mass="17861">MDIFDSIPKKGLKFNHRGTPLDPELRPLWRISLLILILSNLCAGGKANSKKIQALYSLVSSEKKRKAYPGDGENAHQNASINIRFDPLVDRAVDMGVGYGFFELDESKRICLTQKGKNFGKKIQADSNLFIIENNYMKNFQKSHFTEQAITSLIAGDLL</sequence>
<gene>
    <name evidence="1" type="ORF">TUM4438_43340</name>
</gene>
<accession>A0ABQ4PR69</accession>
<dbReference type="Proteomes" id="UP000887104">
    <property type="component" value="Unassembled WGS sequence"/>
</dbReference>
<dbReference type="RefSeq" id="WP_220783294.1">
    <property type="nucleotide sequence ID" value="NZ_BPEY01000142.1"/>
</dbReference>